<feature type="compositionally biased region" description="Basic and acidic residues" evidence="1">
    <location>
        <begin position="28"/>
        <end position="37"/>
    </location>
</feature>
<accession>A0AAX0ZCU5</accession>
<dbReference type="Proteomes" id="UP000242144">
    <property type="component" value="Unassembled WGS sequence"/>
</dbReference>
<dbReference type="Proteomes" id="UP000242008">
    <property type="component" value="Unassembled WGS sequence"/>
</dbReference>
<organism evidence="2 5">
    <name type="scientific">Staphylococcus chromogenes</name>
    <name type="common">Staphylococcus hyicus subsp. chromogenes</name>
    <dbReference type="NCBI Taxonomy" id="46126"/>
    <lineage>
        <taxon>Bacteria</taxon>
        <taxon>Bacillati</taxon>
        <taxon>Bacillota</taxon>
        <taxon>Bacilli</taxon>
        <taxon>Bacillales</taxon>
        <taxon>Staphylococcaceae</taxon>
        <taxon>Staphylococcus</taxon>
    </lineage>
</organism>
<evidence type="ECO:0000313" key="3">
    <source>
        <dbReference type="EMBL" id="PTG68726.1"/>
    </source>
</evidence>
<evidence type="ECO:0000313" key="2">
    <source>
        <dbReference type="EMBL" id="PTG25872.1"/>
    </source>
</evidence>
<protein>
    <submittedName>
        <fullName evidence="2">Uncharacterized protein</fullName>
    </submittedName>
</protein>
<evidence type="ECO:0000313" key="5">
    <source>
        <dbReference type="Proteomes" id="UP000242144"/>
    </source>
</evidence>
<feature type="region of interest" description="Disordered" evidence="1">
    <location>
        <begin position="26"/>
        <end position="59"/>
    </location>
</feature>
<name>A0AAX0ZCU5_STACR</name>
<dbReference type="EMBL" id="PZAO01000026">
    <property type="protein sequence ID" value="PTG68726.1"/>
    <property type="molecule type" value="Genomic_DNA"/>
</dbReference>
<proteinExistence type="predicted"/>
<reference evidence="4 5" key="1">
    <citation type="journal article" date="2016" name="Front. Microbiol.">
        <title>Comprehensive Phylogenetic Analysis of Bovine Non-aureus Staphylococci Species Based on Whole-Genome Sequencing.</title>
        <authorList>
            <person name="Naushad S."/>
            <person name="Barkema H.W."/>
            <person name="Luby C."/>
            <person name="Condas L.A."/>
            <person name="Nobrega D.B."/>
            <person name="Carson D.A."/>
            <person name="De Buck J."/>
        </authorList>
    </citation>
    <scope>NUCLEOTIDE SEQUENCE [LARGE SCALE GENOMIC DNA]</scope>
    <source>
        <strain evidence="2 5">SNUC 105</strain>
        <strain evidence="3 4">SNUC 1363</strain>
    </source>
</reference>
<gene>
    <name evidence="2" type="ORF">BU638_10015</name>
    <name evidence="3" type="ORF">BU676_09770</name>
</gene>
<dbReference type="RefSeq" id="WP_037576455.1">
    <property type="nucleotide sequence ID" value="NZ_CP133244.1"/>
</dbReference>
<evidence type="ECO:0000313" key="4">
    <source>
        <dbReference type="Proteomes" id="UP000242008"/>
    </source>
</evidence>
<evidence type="ECO:0000256" key="1">
    <source>
        <dbReference type="SAM" id="MobiDB-lite"/>
    </source>
</evidence>
<dbReference type="EMBL" id="PZCM01000016">
    <property type="protein sequence ID" value="PTG25872.1"/>
    <property type="molecule type" value="Genomic_DNA"/>
</dbReference>
<sequence>MIDINECIDKMGRLYIGENENSKGLTQDSREYFEQNNKKSSNKKYYPNLPDKSNRKTRDYRNKITHEGLSFYQTSHIEINGLILGGPQEFMTLQNEKEITNIIRLLKEDTDILDEEQQQLDNIIQKHLKLTKFPNG</sequence>
<dbReference type="AlphaFoldDB" id="A0AAX0ZCU5"/>
<reference evidence="2" key="2">
    <citation type="submission" date="2018-03" db="EMBL/GenBank/DDBJ databases">
        <authorList>
            <person name="Naushad S."/>
        </authorList>
    </citation>
    <scope>NUCLEOTIDE SEQUENCE</scope>
    <source>
        <strain evidence="2">SNUC 105</strain>
        <strain evidence="3">SNUC 1363</strain>
    </source>
</reference>
<comment type="caution">
    <text evidence="2">The sequence shown here is derived from an EMBL/GenBank/DDBJ whole genome shotgun (WGS) entry which is preliminary data.</text>
</comment>
<keyword evidence="4" id="KW-1185">Reference proteome</keyword>